<accession>A0ACD5HFM0</accession>
<evidence type="ECO:0000313" key="1">
    <source>
        <dbReference type="EMBL" id="XRI73630.1"/>
    </source>
</evidence>
<reference evidence="1 2" key="1">
    <citation type="journal article" date="2021" name="ISME J.">
        <title>Genomic evolution of the class Acidithiobacillia: deep-branching Proteobacteria living in extreme acidic conditions.</title>
        <authorList>
            <person name="Moya-Beltran A."/>
            <person name="Beard S."/>
            <person name="Rojas-Villalobos C."/>
            <person name="Issotta F."/>
            <person name="Gallardo Y."/>
            <person name="Ulloa R."/>
            <person name="Giaveno A."/>
            <person name="Degli Esposti M."/>
            <person name="Johnson D.B."/>
            <person name="Quatrini R."/>
        </authorList>
    </citation>
    <scope>NUCLEOTIDE SEQUENCE [LARGE SCALE GENOMIC DNA]</scope>
    <source>
        <strain evidence="1 2">GG1-14</strain>
    </source>
</reference>
<keyword evidence="2" id="KW-1185">Reference proteome</keyword>
<proteinExistence type="predicted"/>
<dbReference type="EC" id="1.1.99.14" evidence="1"/>
<name>A0ACD5HFM0_9PROT</name>
<gene>
    <name evidence="1" type="primary">glcF</name>
    <name evidence="1" type="ORF">HHS34_000130</name>
</gene>
<dbReference type="Proteomes" id="UP001195965">
    <property type="component" value="Chromosome"/>
</dbReference>
<organism evidence="1 2">
    <name type="scientific">Acidithiobacillus montserratensis</name>
    <dbReference type="NCBI Taxonomy" id="2729135"/>
    <lineage>
        <taxon>Bacteria</taxon>
        <taxon>Pseudomonadati</taxon>
        <taxon>Pseudomonadota</taxon>
        <taxon>Acidithiobacillia</taxon>
        <taxon>Acidithiobacillales</taxon>
        <taxon>Acidithiobacillaceae</taxon>
        <taxon>Acidithiobacillus</taxon>
    </lineage>
</organism>
<protein>
    <submittedName>
        <fullName evidence="1">Glycolate oxidase subunit GlcF</fullName>
        <ecNumber evidence="1">1.1.99.14</ecNumber>
    </submittedName>
</protein>
<evidence type="ECO:0000313" key="2">
    <source>
        <dbReference type="Proteomes" id="UP001195965"/>
    </source>
</evidence>
<keyword evidence="1" id="KW-0560">Oxidoreductase</keyword>
<sequence>MQTRIAPRFENTTEMAEADAILRSCVHCGFCTATCPTYQILGDELDGPRGRIYLIKEFLGGAPASRASLKHLDRCLTCRACESTCPSGVRYARLAEIGRAQLEKDIPRPALEQLQRSVLRAVIPHPERFRLALQLGNLCKPFLPEALARKVPELPRMTPVSAPAGVSAVSVRQPSVLALAGCVQSVLTPQTGAALEQILDRLGYAMITPPEAGCCGALSLHLNARAEAHDYMRRNIDAWWPYIAAGAEAILVSASGCGSMVKEYGEALQDDPDYAEKARQVAALARDPSEWLLEHLEQLPLDHQERGPLAFHSPCSLQHAQRVLGQVEKLLQRAGYALTAVADAHLCCGSAGTYSILQPELSRQLRQQKIDALQQGQPCSIATANIGCQLHLQGGTDLPVRHWLELLAEAMQPEKS</sequence>
<dbReference type="EMBL" id="CP127526">
    <property type="protein sequence ID" value="XRI73630.1"/>
    <property type="molecule type" value="Genomic_DNA"/>
</dbReference>